<feature type="binding site" description="axial binding residue" evidence="7">
    <location>
        <position position="415"/>
    </location>
    <ligand>
        <name>heme</name>
        <dbReference type="ChEBI" id="CHEBI:30413"/>
    </ligand>
    <ligandPart>
        <name>Fe</name>
        <dbReference type="ChEBI" id="CHEBI:18248"/>
    </ligandPart>
</feature>
<evidence type="ECO:0000313" key="10">
    <source>
        <dbReference type="Proteomes" id="UP000039865"/>
    </source>
</evidence>
<protein>
    <submittedName>
        <fullName evidence="9">Cytochrome p450</fullName>
    </submittedName>
</protein>
<evidence type="ECO:0000313" key="9">
    <source>
        <dbReference type="EMBL" id="CDW85104.1"/>
    </source>
</evidence>
<dbReference type="OrthoDB" id="290742at2759"/>
<comment type="similarity">
    <text evidence="1 8">Belongs to the cytochrome P450 family.</text>
</comment>
<dbReference type="InterPro" id="IPR001128">
    <property type="entry name" value="Cyt_P450"/>
</dbReference>
<dbReference type="PRINTS" id="PR00463">
    <property type="entry name" value="EP450I"/>
</dbReference>
<dbReference type="Proteomes" id="UP000039865">
    <property type="component" value="Unassembled WGS sequence"/>
</dbReference>
<dbReference type="GO" id="GO:0004497">
    <property type="term" value="F:monooxygenase activity"/>
    <property type="evidence" value="ECO:0007669"/>
    <property type="project" value="UniProtKB-KW"/>
</dbReference>
<dbReference type="GO" id="GO:0005506">
    <property type="term" value="F:iron ion binding"/>
    <property type="evidence" value="ECO:0007669"/>
    <property type="project" value="InterPro"/>
</dbReference>
<keyword evidence="10" id="KW-1185">Reference proteome</keyword>
<dbReference type="Pfam" id="PF00067">
    <property type="entry name" value="p450"/>
    <property type="match status" value="1"/>
</dbReference>
<evidence type="ECO:0000256" key="5">
    <source>
        <dbReference type="ARBA" id="ARBA00023004"/>
    </source>
</evidence>
<dbReference type="InterPro" id="IPR017972">
    <property type="entry name" value="Cyt_P450_CS"/>
</dbReference>
<evidence type="ECO:0000256" key="4">
    <source>
        <dbReference type="ARBA" id="ARBA00023002"/>
    </source>
</evidence>
<dbReference type="SUPFAM" id="SSF48264">
    <property type="entry name" value="Cytochrome P450"/>
    <property type="match status" value="1"/>
</dbReference>
<dbReference type="InParanoid" id="A0A078ASE2"/>
<keyword evidence="4 8" id="KW-0560">Oxidoreductase</keyword>
<dbReference type="PANTHER" id="PTHR24291">
    <property type="entry name" value="CYTOCHROME P450 FAMILY 4"/>
    <property type="match status" value="1"/>
</dbReference>
<evidence type="ECO:0000256" key="7">
    <source>
        <dbReference type="PIRSR" id="PIRSR602401-1"/>
    </source>
</evidence>
<gene>
    <name evidence="9" type="primary">Contig13682.g14586</name>
    <name evidence="9" type="ORF">STYLEM_14174</name>
</gene>
<keyword evidence="6 8" id="KW-0503">Monooxygenase</keyword>
<evidence type="ECO:0000256" key="2">
    <source>
        <dbReference type="ARBA" id="ARBA00022617"/>
    </source>
</evidence>
<dbReference type="InterPro" id="IPR002401">
    <property type="entry name" value="Cyt_P450_E_grp-I"/>
</dbReference>
<evidence type="ECO:0000256" key="6">
    <source>
        <dbReference type="ARBA" id="ARBA00023033"/>
    </source>
</evidence>
<dbReference type="PROSITE" id="PS00086">
    <property type="entry name" value="CYTOCHROME_P450"/>
    <property type="match status" value="1"/>
</dbReference>
<reference evidence="9 10" key="1">
    <citation type="submission" date="2014-06" db="EMBL/GenBank/DDBJ databases">
        <authorList>
            <person name="Swart Estienne"/>
        </authorList>
    </citation>
    <scope>NUCLEOTIDE SEQUENCE [LARGE SCALE GENOMIC DNA]</scope>
    <source>
        <strain evidence="9 10">130c</strain>
    </source>
</reference>
<organism evidence="9 10">
    <name type="scientific">Stylonychia lemnae</name>
    <name type="common">Ciliate</name>
    <dbReference type="NCBI Taxonomy" id="5949"/>
    <lineage>
        <taxon>Eukaryota</taxon>
        <taxon>Sar</taxon>
        <taxon>Alveolata</taxon>
        <taxon>Ciliophora</taxon>
        <taxon>Intramacronucleata</taxon>
        <taxon>Spirotrichea</taxon>
        <taxon>Stichotrichia</taxon>
        <taxon>Sporadotrichida</taxon>
        <taxon>Oxytrichidae</taxon>
        <taxon>Stylonychinae</taxon>
        <taxon>Stylonychia</taxon>
    </lineage>
</organism>
<dbReference type="GO" id="GO:0020037">
    <property type="term" value="F:heme binding"/>
    <property type="evidence" value="ECO:0007669"/>
    <property type="project" value="InterPro"/>
</dbReference>
<keyword evidence="2 7" id="KW-0349">Heme</keyword>
<comment type="cofactor">
    <cofactor evidence="7">
        <name>heme</name>
        <dbReference type="ChEBI" id="CHEBI:30413"/>
    </cofactor>
</comment>
<keyword evidence="5 7" id="KW-0408">Iron</keyword>
<dbReference type="InterPro" id="IPR036396">
    <property type="entry name" value="Cyt_P450_sf"/>
</dbReference>
<accession>A0A078ASE2</accession>
<dbReference type="InterPro" id="IPR050196">
    <property type="entry name" value="Cytochrome_P450_Monoox"/>
</dbReference>
<evidence type="ECO:0000256" key="8">
    <source>
        <dbReference type="RuleBase" id="RU000461"/>
    </source>
</evidence>
<sequence>MEKYNPKNFPNVDYIIHCFGKKAPAYTGFIASNEFNLYINRHEPLQDLLVTKNKFIDRHPIAQKILKKVLGDSILFMKSNDLWAQKRKILSVSLYKQKLIQMVETMKQIALETNQEWQQRGQIDIVKEISNMMMKNVLACLFGRQNENPIVQYKENGKIIEINLGVSLMKSISRGFERELQLHNLLFPELIDFYFTQFDKELEFNMKQVANYVQKVIDDKRKLISEGTDLNTEDLLGLLLHDQLFQRNDKMIIDECLGLLAAGSQTVAVSITNFLCFISLNKGSELKLKQELCSNLKNFGGDLKALTSELSMEKVEDLEYFKNCYYETLRLENPIPVSSSCSLNEDQEINGLKIQKDDMIIINIHQIHHNSDQWIEDEKYIPERFDRSSKYYLTPAGQPRHPMTFIPFSAGKRACLGRTFTDYAFKVIVPLLLSGNKFEFVDPEHLIKKPQYDSFMFKKPVIEMKVLKQ</sequence>
<dbReference type="CDD" id="cd00302">
    <property type="entry name" value="cytochrome_P450"/>
    <property type="match status" value="1"/>
</dbReference>
<dbReference type="EMBL" id="CCKQ01013441">
    <property type="protein sequence ID" value="CDW85104.1"/>
    <property type="molecule type" value="Genomic_DNA"/>
</dbReference>
<name>A0A078ASE2_STYLE</name>
<evidence type="ECO:0000256" key="1">
    <source>
        <dbReference type="ARBA" id="ARBA00010617"/>
    </source>
</evidence>
<dbReference type="PANTHER" id="PTHR24291:SF50">
    <property type="entry name" value="BIFUNCTIONAL ALBAFLAVENONE MONOOXYGENASE_TERPENE SYNTHASE"/>
    <property type="match status" value="1"/>
</dbReference>
<dbReference type="AlphaFoldDB" id="A0A078ASE2"/>
<dbReference type="Gene3D" id="1.10.630.10">
    <property type="entry name" value="Cytochrome P450"/>
    <property type="match status" value="1"/>
</dbReference>
<evidence type="ECO:0000256" key="3">
    <source>
        <dbReference type="ARBA" id="ARBA00022723"/>
    </source>
</evidence>
<keyword evidence="3 7" id="KW-0479">Metal-binding</keyword>
<dbReference type="GO" id="GO:0016705">
    <property type="term" value="F:oxidoreductase activity, acting on paired donors, with incorporation or reduction of molecular oxygen"/>
    <property type="evidence" value="ECO:0007669"/>
    <property type="project" value="InterPro"/>
</dbReference>
<proteinExistence type="inferred from homology"/>